<dbReference type="PANTHER" id="PTHR23525:SF1">
    <property type="entry name" value="NODULIN-LIKE DOMAIN-CONTAINING PROTEIN"/>
    <property type="match status" value="1"/>
</dbReference>
<keyword evidence="2" id="KW-0813">Transport</keyword>
<evidence type="ECO:0000313" key="9">
    <source>
        <dbReference type="Proteomes" id="UP000036867"/>
    </source>
</evidence>
<dbReference type="PATRIC" id="fig|263475.3.peg.2840"/>
<dbReference type="InterPro" id="IPR036259">
    <property type="entry name" value="MFS_trans_sf"/>
</dbReference>
<evidence type="ECO:0000256" key="5">
    <source>
        <dbReference type="ARBA" id="ARBA00023136"/>
    </source>
</evidence>
<feature type="transmembrane region" description="Helical" evidence="6">
    <location>
        <begin position="233"/>
        <end position="257"/>
    </location>
</feature>
<dbReference type="STRING" id="263475.AMD00_19935"/>
<keyword evidence="5 6" id="KW-0472">Membrane</keyword>
<dbReference type="PROSITE" id="PS50850">
    <property type="entry name" value="MFS"/>
    <property type="match status" value="1"/>
</dbReference>
<dbReference type="InterPro" id="IPR020846">
    <property type="entry name" value="MFS_dom"/>
</dbReference>
<dbReference type="Gene3D" id="1.20.1250.20">
    <property type="entry name" value="MFS general substrate transporter like domains"/>
    <property type="match status" value="2"/>
</dbReference>
<accession>A0A0M0LB85</accession>
<dbReference type="GO" id="GO:0005886">
    <property type="term" value="C:plasma membrane"/>
    <property type="evidence" value="ECO:0007669"/>
    <property type="project" value="UniProtKB-SubCell"/>
</dbReference>
<feature type="domain" description="Major facilitator superfamily (MFS) profile" evidence="7">
    <location>
        <begin position="17"/>
        <end position="416"/>
    </location>
</feature>
<comment type="subcellular location">
    <subcellularLocation>
        <location evidence="1">Cell membrane</location>
        <topology evidence="1">Multi-pass membrane protein</topology>
    </subcellularLocation>
</comment>
<feature type="transmembrane region" description="Helical" evidence="6">
    <location>
        <begin position="141"/>
        <end position="159"/>
    </location>
</feature>
<organism evidence="8 9">
    <name type="scientific">Viridibacillus arvi</name>
    <dbReference type="NCBI Taxonomy" id="263475"/>
    <lineage>
        <taxon>Bacteria</taxon>
        <taxon>Bacillati</taxon>
        <taxon>Bacillota</taxon>
        <taxon>Bacilli</taxon>
        <taxon>Bacillales</taxon>
        <taxon>Caryophanaceae</taxon>
        <taxon>Viridibacillus</taxon>
    </lineage>
</organism>
<evidence type="ECO:0000256" key="1">
    <source>
        <dbReference type="ARBA" id="ARBA00004651"/>
    </source>
</evidence>
<evidence type="ECO:0000313" key="8">
    <source>
        <dbReference type="EMBL" id="KOO48107.1"/>
    </source>
</evidence>
<keyword evidence="4 6" id="KW-1133">Transmembrane helix</keyword>
<feature type="transmembrane region" description="Helical" evidence="6">
    <location>
        <begin position="390"/>
        <end position="412"/>
    </location>
</feature>
<evidence type="ECO:0000256" key="6">
    <source>
        <dbReference type="SAM" id="Phobius"/>
    </source>
</evidence>
<dbReference type="EMBL" id="LILB01000008">
    <property type="protein sequence ID" value="KOO48107.1"/>
    <property type="molecule type" value="Genomic_DNA"/>
</dbReference>
<comment type="caution">
    <text evidence="8">The sequence shown here is derived from an EMBL/GenBank/DDBJ whole genome shotgun (WGS) entry which is preliminary data.</text>
</comment>
<evidence type="ECO:0000256" key="4">
    <source>
        <dbReference type="ARBA" id="ARBA00022989"/>
    </source>
</evidence>
<reference evidence="9" key="1">
    <citation type="submission" date="2015-08" db="EMBL/GenBank/DDBJ databases">
        <title>Fjat-10028 dsm 16317.</title>
        <authorList>
            <person name="Liu B."/>
            <person name="Wang J."/>
            <person name="Zhu Y."/>
            <person name="Liu G."/>
            <person name="Chen Q."/>
            <person name="Chen Z."/>
            <person name="Lan J."/>
            <person name="Che J."/>
            <person name="Ge C."/>
            <person name="Shi H."/>
            <person name="Pan Z."/>
            <person name="Liu X."/>
        </authorList>
    </citation>
    <scope>NUCLEOTIDE SEQUENCE [LARGE SCALE GENOMIC DNA]</scope>
    <source>
        <strain evidence="9">DSM 16317</strain>
    </source>
</reference>
<evidence type="ECO:0000256" key="3">
    <source>
        <dbReference type="ARBA" id="ARBA00022692"/>
    </source>
</evidence>
<evidence type="ECO:0000259" key="7">
    <source>
        <dbReference type="PROSITE" id="PS50850"/>
    </source>
</evidence>
<dbReference type="PANTHER" id="PTHR23525">
    <property type="entry name" value="TRANSPORTER, PUTATIVE-RELATED"/>
    <property type="match status" value="1"/>
</dbReference>
<dbReference type="Pfam" id="PF07690">
    <property type="entry name" value="MFS_1"/>
    <property type="match status" value="2"/>
</dbReference>
<feature type="transmembrane region" description="Helical" evidence="6">
    <location>
        <begin position="54"/>
        <end position="75"/>
    </location>
</feature>
<dbReference type="GO" id="GO:0022857">
    <property type="term" value="F:transmembrane transporter activity"/>
    <property type="evidence" value="ECO:0007669"/>
    <property type="project" value="InterPro"/>
</dbReference>
<feature type="transmembrane region" description="Helical" evidence="6">
    <location>
        <begin position="82"/>
        <end position="101"/>
    </location>
</feature>
<dbReference type="SUPFAM" id="SSF103473">
    <property type="entry name" value="MFS general substrate transporter"/>
    <property type="match status" value="1"/>
</dbReference>
<keyword evidence="3 6" id="KW-0812">Transmembrane</keyword>
<keyword evidence="9" id="KW-1185">Reference proteome</keyword>
<dbReference type="OrthoDB" id="9810492at2"/>
<feature type="transmembrane region" description="Helical" evidence="6">
    <location>
        <begin position="20"/>
        <end position="42"/>
    </location>
</feature>
<feature type="transmembrane region" description="Helical" evidence="6">
    <location>
        <begin position="269"/>
        <end position="292"/>
    </location>
</feature>
<dbReference type="InterPro" id="IPR005829">
    <property type="entry name" value="Sugar_transporter_CS"/>
</dbReference>
<sequence>MSWWQDWLQSIKSFNRNIKLFMVGNILIQIGMGIFSVMYNLYIKELGMKEAVNGNVIAMTALATAIMLIPAGLLSDRFGRKWALIIGTGLTAITFFYRSIVTVEQPMLWSAFATGIVWAVAQVSGVPFLAENSKASERMKLFSIHFSIMTIAGFIGNLLGGVVADCASFLMNLSAVEGIRVSLYSGVAFFVIGLFPLFRLKMDKKVAMETVDSIKDVVKVSEKNASFKENIRIIVLFGVAQLIIGIGSGLVIPYLNLYFANRFNASNTYIGLILALGSAMTAVAMLIGPALVKRVGEVRAIIIFQFLSIPFLFLTAFTNSLYVASIGFLFRQALMNAANPIQSAIAMEIVHDKYKGLGNSVNQMVFQVGWASMGLPAAFFVTKYGHYWGYAYTFTITGILYLIASTYFYLVFGRNKKLAVA</sequence>
<feature type="transmembrane region" description="Helical" evidence="6">
    <location>
        <begin position="304"/>
        <end position="330"/>
    </location>
</feature>
<proteinExistence type="predicted"/>
<name>A0A0M0LB85_9BACL</name>
<protein>
    <submittedName>
        <fullName evidence="8">Multidrug transporter</fullName>
    </submittedName>
</protein>
<evidence type="ECO:0000256" key="2">
    <source>
        <dbReference type="ARBA" id="ARBA00022448"/>
    </source>
</evidence>
<feature type="transmembrane region" description="Helical" evidence="6">
    <location>
        <begin position="107"/>
        <end position="129"/>
    </location>
</feature>
<dbReference type="PROSITE" id="PS00216">
    <property type="entry name" value="SUGAR_TRANSPORT_1"/>
    <property type="match status" value="1"/>
</dbReference>
<dbReference type="InterPro" id="IPR011701">
    <property type="entry name" value="MFS"/>
</dbReference>
<dbReference type="AlphaFoldDB" id="A0A0M0LB85"/>
<gene>
    <name evidence="8" type="ORF">AMD00_19935</name>
</gene>
<dbReference type="Proteomes" id="UP000036867">
    <property type="component" value="Unassembled WGS sequence"/>
</dbReference>
<feature type="transmembrane region" description="Helical" evidence="6">
    <location>
        <begin position="179"/>
        <end position="198"/>
    </location>
</feature>